<dbReference type="SUPFAM" id="SSF53098">
    <property type="entry name" value="Ribonuclease H-like"/>
    <property type="match status" value="1"/>
</dbReference>
<dbReference type="InterPro" id="IPR052929">
    <property type="entry name" value="RNase_H-like_EbsB-rel"/>
</dbReference>
<dbReference type="PANTHER" id="PTHR47074:SF11">
    <property type="entry name" value="REVERSE TRANSCRIPTASE-LIKE PROTEIN"/>
    <property type="match status" value="1"/>
</dbReference>
<name>A0AA39RPU9_ACESA</name>
<accession>A0AA39RPU9</accession>
<proteinExistence type="predicted"/>
<keyword evidence="3" id="KW-1185">Reference proteome</keyword>
<evidence type="ECO:0000259" key="1">
    <source>
        <dbReference type="Pfam" id="PF13456"/>
    </source>
</evidence>
<dbReference type="Gene3D" id="3.30.420.10">
    <property type="entry name" value="Ribonuclease H-like superfamily/Ribonuclease H"/>
    <property type="match status" value="1"/>
</dbReference>
<dbReference type="InterPro" id="IPR012337">
    <property type="entry name" value="RNaseH-like_sf"/>
</dbReference>
<dbReference type="PANTHER" id="PTHR47074">
    <property type="entry name" value="BNAC02G40300D PROTEIN"/>
    <property type="match status" value="1"/>
</dbReference>
<reference evidence="2" key="2">
    <citation type="submission" date="2023-06" db="EMBL/GenBank/DDBJ databases">
        <authorList>
            <person name="Swenson N.G."/>
            <person name="Wegrzyn J.L."/>
            <person name="Mcevoy S.L."/>
        </authorList>
    </citation>
    <scope>NUCLEOTIDE SEQUENCE</scope>
    <source>
        <strain evidence="2">NS2018</strain>
        <tissue evidence="2">Leaf</tissue>
    </source>
</reference>
<dbReference type="GO" id="GO:0003676">
    <property type="term" value="F:nucleic acid binding"/>
    <property type="evidence" value="ECO:0007669"/>
    <property type="project" value="InterPro"/>
</dbReference>
<comment type="caution">
    <text evidence="2">The sequence shown here is derived from an EMBL/GenBank/DDBJ whole genome shotgun (WGS) entry which is preliminary data.</text>
</comment>
<dbReference type="InterPro" id="IPR036397">
    <property type="entry name" value="RNaseH_sf"/>
</dbReference>
<dbReference type="CDD" id="cd06222">
    <property type="entry name" value="RNase_H_like"/>
    <property type="match status" value="1"/>
</dbReference>
<dbReference type="Proteomes" id="UP001168877">
    <property type="component" value="Unassembled WGS sequence"/>
</dbReference>
<feature type="domain" description="RNase H type-1" evidence="1">
    <location>
        <begin position="110"/>
        <end position="218"/>
    </location>
</feature>
<dbReference type="InterPro" id="IPR002156">
    <property type="entry name" value="RNaseH_domain"/>
</dbReference>
<dbReference type="EMBL" id="JAUESC010000385">
    <property type="protein sequence ID" value="KAK0578558.1"/>
    <property type="molecule type" value="Genomic_DNA"/>
</dbReference>
<dbReference type="GO" id="GO:0004523">
    <property type="term" value="F:RNA-DNA hybrid ribonuclease activity"/>
    <property type="evidence" value="ECO:0007669"/>
    <property type="project" value="InterPro"/>
</dbReference>
<organism evidence="2 3">
    <name type="scientific">Acer saccharum</name>
    <name type="common">Sugar maple</name>
    <dbReference type="NCBI Taxonomy" id="4024"/>
    <lineage>
        <taxon>Eukaryota</taxon>
        <taxon>Viridiplantae</taxon>
        <taxon>Streptophyta</taxon>
        <taxon>Embryophyta</taxon>
        <taxon>Tracheophyta</taxon>
        <taxon>Spermatophyta</taxon>
        <taxon>Magnoliopsida</taxon>
        <taxon>eudicotyledons</taxon>
        <taxon>Gunneridae</taxon>
        <taxon>Pentapetalae</taxon>
        <taxon>rosids</taxon>
        <taxon>malvids</taxon>
        <taxon>Sapindales</taxon>
        <taxon>Sapindaceae</taxon>
        <taxon>Hippocastanoideae</taxon>
        <taxon>Acereae</taxon>
        <taxon>Acer</taxon>
    </lineage>
</organism>
<sequence length="218" mass="23870">MERPGKWCEATVFRCFEEEEVEVILGIPISCNPGRDSWTWNYDKKGCFSVKSAYKVALNLKNAEEASSSLGSHPCWKKLWQLNLPNKYNSADVVSGVFPKTLVADRSVCNVDAAVTHGSGKCGIGIIFRDVSGMIVDSAALIFRGVFSVEVAEARVIFEGLSMAVSYGLFPLQVELDSLGVVDLCNEKTFTNGDLVNIIADILEFVSYYSVISIAHVP</sequence>
<dbReference type="AlphaFoldDB" id="A0AA39RPU9"/>
<reference evidence="2" key="1">
    <citation type="journal article" date="2022" name="Plant J.">
        <title>Strategies of tolerance reflected in two North American maple genomes.</title>
        <authorList>
            <person name="McEvoy S.L."/>
            <person name="Sezen U.U."/>
            <person name="Trouern-Trend A."/>
            <person name="McMahon S.M."/>
            <person name="Schaberg P.G."/>
            <person name="Yang J."/>
            <person name="Wegrzyn J.L."/>
            <person name="Swenson N.G."/>
        </authorList>
    </citation>
    <scope>NUCLEOTIDE SEQUENCE</scope>
    <source>
        <strain evidence="2">NS2018</strain>
    </source>
</reference>
<evidence type="ECO:0000313" key="3">
    <source>
        <dbReference type="Proteomes" id="UP001168877"/>
    </source>
</evidence>
<dbReference type="Pfam" id="PF13456">
    <property type="entry name" value="RVT_3"/>
    <property type="match status" value="1"/>
</dbReference>
<evidence type="ECO:0000313" key="2">
    <source>
        <dbReference type="EMBL" id="KAK0578558.1"/>
    </source>
</evidence>
<gene>
    <name evidence="2" type="ORF">LWI29_012283</name>
</gene>
<protein>
    <recommendedName>
        <fullName evidence="1">RNase H type-1 domain-containing protein</fullName>
    </recommendedName>
</protein>
<dbReference type="InterPro" id="IPR044730">
    <property type="entry name" value="RNase_H-like_dom_plant"/>
</dbReference>